<organism evidence="1 2">
    <name type="scientific">Dreissena polymorpha</name>
    <name type="common">Zebra mussel</name>
    <name type="synonym">Mytilus polymorpha</name>
    <dbReference type="NCBI Taxonomy" id="45954"/>
    <lineage>
        <taxon>Eukaryota</taxon>
        <taxon>Metazoa</taxon>
        <taxon>Spiralia</taxon>
        <taxon>Lophotrochozoa</taxon>
        <taxon>Mollusca</taxon>
        <taxon>Bivalvia</taxon>
        <taxon>Autobranchia</taxon>
        <taxon>Heteroconchia</taxon>
        <taxon>Euheterodonta</taxon>
        <taxon>Imparidentia</taxon>
        <taxon>Neoheterodontei</taxon>
        <taxon>Myida</taxon>
        <taxon>Dreissenoidea</taxon>
        <taxon>Dreissenidae</taxon>
        <taxon>Dreissena</taxon>
    </lineage>
</organism>
<dbReference type="Gene3D" id="2.40.50.90">
    <property type="match status" value="1"/>
</dbReference>
<sequence length="53" mass="5883">MVSLCDLDSKNNVAKSLITAGLVLCEPGREQCFVSVLSEYHKAQEVEKKIRVC</sequence>
<gene>
    <name evidence="1" type="ORF">DPMN_041020</name>
</gene>
<protein>
    <submittedName>
        <fullName evidence="1">Uncharacterized protein</fullName>
    </submittedName>
</protein>
<evidence type="ECO:0000313" key="1">
    <source>
        <dbReference type="EMBL" id="KAH3734581.1"/>
    </source>
</evidence>
<reference evidence="1" key="2">
    <citation type="submission" date="2020-11" db="EMBL/GenBank/DDBJ databases">
        <authorList>
            <person name="McCartney M.A."/>
            <person name="Auch B."/>
            <person name="Kono T."/>
            <person name="Mallez S."/>
            <person name="Becker A."/>
            <person name="Gohl D.M."/>
            <person name="Silverstein K.A.T."/>
            <person name="Koren S."/>
            <person name="Bechman K.B."/>
            <person name="Herman A."/>
            <person name="Abrahante J.E."/>
            <person name="Garbe J."/>
        </authorList>
    </citation>
    <scope>NUCLEOTIDE SEQUENCE</scope>
    <source>
        <strain evidence="1">Duluth1</strain>
        <tissue evidence="1">Whole animal</tissue>
    </source>
</reference>
<proteinExistence type="predicted"/>
<comment type="caution">
    <text evidence="1">The sequence shown here is derived from an EMBL/GenBank/DDBJ whole genome shotgun (WGS) entry which is preliminary data.</text>
</comment>
<dbReference type="AlphaFoldDB" id="A0A9D4CW29"/>
<evidence type="ECO:0000313" key="2">
    <source>
        <dbReference type="Proteomes" id="UP000828390"/>
    </source>
</evidence>
<dbReference type="EMBL" id="JAIWYP010000011">
    <property type="protein sequence ID" value="KAH3734581.1"/>
    <property type="molecule type" value="Genomic_DNA"/>
</dbReference>
<keyword evidence="2" id="KW-1185">Reference proteome</keyword>
<accession>A0A9D4CW29</accession>
<dbReference type="Proteomes" id="UP000828390">
    <property type="component" value="Unassembled WGS sequence"/>
</dbReference>
<reference evidence="1" key="1">
    <citation type="journal article" date="2019" name="bioRxiv">
        <title>The Genome of the Zebra Mussel, Dreissena polymorpha: A Resource for Invasive Species Research.</title>
        <authorList>
            <person name="McCartney M.A."/>
            <person name="Auch B."/>
            <person name="Kono T."/>
            <person name="Mallez S."/>
            <person name="Zhang Y."/>
            <person name="Obille A."/>
            <person name="Becker A."/>
            <person name="Abrahante J.E."/>
            <person name="Garbe J."/>
            <person name="Badalamenti J.P."/>
            <person name="Herman A."/>
            <person name="Mangelson H."/>
            <person name="Liachko I."/>
            <person name="Sullivan S."/>
            <person name="Sone E.D."/>
            <person name="Koren S."/>
            <person name="Silverstein K.A.T."/>
            <person name="Beckman K.B."/>
            <person name="Gohl D.M."/>
        </authorList>
    </citation>
    <scope>NUCLEOTIDE SEQUENCE</scope>
    <source>
        <strain evidence="1">Duluth1</strain>
        <tissue evidence="1">Whole animal</tissue>
    </source>
</reference>
<name>A0A9D4CW29_DREPO</name>
<dbReference type="InterPro" id="IPR035437">
    <property type="entry name" value="SNase_OB-fold_sf"/>
</dbReference>